<dbReference type="PANTHER" id="PTHR46797">
    <property type="entry name" value="HTH-TYPE TRANSCRIPTIONAL REGULATOR"/>
    <property type="match status" value="1"/>
</dbReference>
<dbReference type="InterPro" id="IPR001387">
    <property type="entry name" value="Cro/C1-type_HTH"/>
</dbReference>
<keyword evidence="6" id="KW-1185">Reference proteome</keyword>
<name>A0ABQ2A233_9BACT</name>
<dbReference type="EMBL" id="BMGY01000013">
    <property type="protein sequence ID" value="GGH84681.1"/>
    <property type="molecule type" value="Genomic_DNA"/>
</dbReference>
<dbReference type="InterPro" id="IPR010982">
    <property type="entry name" value="Lambda_DNA-bd_dom_sf"/>
</dbReference>
<dbReference type="SUPFAM" id="SSF47413">
    <property type="entry name" value="lambda repressor-like DNA-binding domains"/>
    <property type="match status" value="1"/>
</dbReference>
<protein>
    <submittedName>
        <fullName evidence="5">Transcriptional regulator</fullName>
    </submittedName>
</protein>
<accession>A0ABQ2A233</accession>
<dbReference type="Gene3D" id="1.10.260.40">
    <property type="entry name" value="lambda repressor-like DNA-binding domains"/>
    <property type="match status" value="1"/>
</dbReference>
<keyword evidence="3" id="KW-0804">Transcription</keyword>
<reference evidence="6" key="1">
    <citation type="journal article" date="2019" name="Int. J. Syst. Evol. Microbiol.">
        <title>The Global Catalogue of Microorganisms (GCM) 10K type strain sequencing project: providing services to taxonomists for standard genome sequencing and annotation.</title>
        <authorList>
            <consortium name="The Broad Institute Genomics Platform"/>
            <consortium name="The Broad Institute Genome Sequencing Center for Infectious Disease"/>
            <person name="Wu L."/>
            <person name="Ma J."/>
        </authorList>
    </citation>
    <scope>NUCLEOTIDE SEQUENCE [LARGE SCALE GENOMIC DNA]</scope>
    <source>
        <strain evidence="6">CGMCC 1.14966</strain>
    </source>
</reference>
<gene>
    <name evidence="5" type="ORF">GCM10011495_17160</name>
</gene>
<dbReference type="CDD" id="cd00093">
    <property type="entry name" value="HTH_XRE"/>
    <property type="match status" value="1"/>
</dbReference>
<dbReference type="Pfam" id="PF01381">
    <property type="entry name" value="HTH_3"/>
    <property type="match status" value="1"/>
</dbReference>
<dbReference type="InterPro" id="IPR050807">
    <property type="entry name" value="TransReg_Diox_bact_type"/>
</dbReference>
<comment type="caution">
    <text evidence="5">The sequence shown here is derived from an EMBL/GenBank/DDBJ whole genome shotgun (WGS) entry which is preliminary data.</text>
</comment>
<proteinExistence type="predicted"/>
<organism evidence="5 6">
    <name type="scientific">Hymenobacter frigidus</name>
    <dbReference type="NCBI Taxonomy" id="1524095"/>
    <lineage>
        <taxon>Bacteria</taxon>
        <taxon>Pseudomonadati</taxon>
        <taxon>Bacteroidota</taxon>
        <taxon>Cytophagia</taxon>
        <taxon>Cytophagales</taxon>
        <taxon>Hymenobacteraceae</taxon>
        <taxon>Hymenobacter</taxon>
    </lineage>
</organism>
<dbReference type="SMART" id="SM00530">
    <property type="entry name" value="HTH_XRE"/>
    <property type="match status" value="1"/>
</dbReference>
<evidence type="ECO:0000313" key="5">
    <source>
        <dbReference type="EMBL" id="GGH84681.1"/>
    </source>
</evidence>
<evidence type="ECO:0000256" key="2">
    <source>
        <dbReference type="ARBA" id="ARBA00023125"/>
    </source>
</evidence>
<evidence type="ECO:0000256" key="1">
    <source>
        <dbReference type="ARBA" id="ARBA00023015"/>
    </source>
</evidence>
<keyword evidence="1" id="KW-0805">Transcription regulation</keyword>
<dbReference type="Proteomes" id="UP000637774">
    <property type="component" value="Unassembled WGS sequence"/>
</dbReference>
<dbReference type="RefSeq" id="WP_188561655.1">
    <property type="nucleotide sequence ID" value="NZ_BMGY01000013.1"/>
</dbReference>
<evidence type="ECO:0000259" key="4">
    <source>
        <dbReference type="PROSITE" id="PS50943"/>
    </source>
</evidence>
<dbReference type="PROSITE" id="PS50943">
    <property type="entry name" value="HTH_CROC1"/>
    <property type="match status" value="1"/>
</dbReference>
<evidence type="ECO:0000256" key="3">
    <source>
        <dbReference type="ARBA" id="ARBA00023163"/>
    </source>
</evidence>
<evidence type="ECO:0000313" key="6">
    <source>
        <dbReference type="Proteomes" id="UP000637774"/>
    </source>
</evidence>
<dbReference type="PANTHER" id="PTHR46797:SF23">
    <property type="entry name" value="HTH-TYPE TRANSCRIPTIONAL REGULATOR SUTR"/>
    <property type="match status" value="1"/>
</dbReference>
<keyword evidence="2" id="KW-0238">DNA-binding</keyword>
<sequence length="79" mass="9339">MREQTLKAFGQEVRYWRAERRLSQEELADQCGFHRTYIGQIERGERNPSLLNILTLCRHLGISLSEFFTRYETVLGTFA</sequence>
<feature type="domain" description="HTH cro/C1-type" evidence="4">
    <location>
        <begin position="13"/>
        <end position="67"/>
    </location>
</feature>